<dbReference type="KEGG" id="kge:TQ33_2195"/>
<keyword evidence="5 7" id="KW-0472">Membrane</keyword>
<feature type="transmembrane region" description="Helical" evidence="7">
    <location>
        <begin position="314"/>
        <end position="336"/>
    </location>
</feature>
<reference evidence="9 10" key="1">
    <citation type="submission" date="2015-02" db="EMBL/GenBank/DDBJ databases">
        <title>Complete genome sequence of Kangiella geojedonensis strain YCS-5T.</title>
        <authorList>
            <person name="Kim K.M."/>
        </authorList>
    </citation>
    <scope>NUCLEOTIDE SEQUENCE [LARGE SCALE GENOMIC DNA]</scope>
    <source>
        <strain evidence="9 10">YCS-5</strain>
    </source>
</reference>
<feature type="transmembrane region" description="Helical" evidence="7">
    <location>
        <begin position="468"/>
        <end position="485"/>
    </location>
</feature>
<evidence type="ECO:0000256" key="6">
    <source>
        <dbReference type="SAM" id="MobiDB-lite"/>
    </source>
</evidence>
<feature type="transmembrane region" description="Helical" evidence="7">
    <location>
        <begin position="745"/>
        <end position="766"/>
    </location>
</feature>
<keyword evidence="10" id="KW-1185">Reference proteome</keyword>
<feature type="transmembrane region" description="Helical" evidence="7">
    <location>
        <begin position="41"/>
        <end position="62"/>
    </location>
</feature>
<dbReference type="RefSeq" id="WP_084617012.1">
    <property type="nucleotide sequence ID" value="NZ_CP010975.1"/>
</dbReference>
<keyword evidence="4 7" id="KW-1133">Transmembrane helix</keyword>
<evidence type="ECO:0000313" key="9">
    <source>
        <dbReference type="EMBL" id="AKE53120.1"/>
    </source>
</evidence>
<keyword evidence="2" id="KW-1003">Cell membrane</keyword>
<evidence type="ECO:0000256" key="2">
    <source>
        <dbReference type="ARBA" id="ARBA00022475"/>
    </source>
</evidence>
<dbReference type="HOGENOM" id="CLU_008861_1_0_6"/>
<dbReference type="Pfam" id="PF03176">
    <property type="entry name" value="MMPL"/>
    <property type="match status" value="2"/>
</dbReference>
<sequence length="855" mass="95149">MSTDNTGSTNKTSNVNTKKHVTQNQNTRTVKFGRFVVNHPWIVLLASLALLFAAMFGAKFLVIKPDYRVFFAEDNPQLIAFDHIQDTYDKADNVMMVLTPKEGEVFRKDTLKTIQWLTEEAWHVPYSTRVDSVTNYQHTWVTPEDEDYMLVGALLCVPAKSADFDSTCEHESATPEMIDSLSQQDLDRLEAIVKNEPQVVNRMINPEGTVTAVNITVQMPDDKDLEGLEGEELAEKKAEILTAGQIVADYVRDLQAQVEQRNPNLEVRLTGVVMMNTAFAETGLGDMMTLTPIMLLLVIPLALFFMVRSISGTIGSVLIIIFSIAGAMGMEGWLGIFLTAPVFSVPTVVATMAVADSVHLLVTYMQNLRNGLDKKDAMVESIRINMMPIFLTSITTVIGFLTMNFSDVPPLRDLGNVVAMGVTFAFIFSITFLPAFITLLPTKVPSARSAKHEKIDQFADFVVAKRKMLLPVMVVICVGVIAFLPKNELNDEFVKYFDETIDFRVDSDYTAENLTGLYTMFYAVQSGKENGIHEPQFMSTLQDFVEFAEAQPEVIHVQSYTDVMKRLNKSMNADREECYALPETSLEENCNEVLKEPEEGTDLNTRIRELTAQFTLMYEMSLPKGMDLNNQVSSDKGGTRIQIALHNLSSVEVLALEETFAKWFEQNAPEYQVQGSSPAVMFAHVGQNNIYSMLEGTAWALVLISLLLIFALRSLKLGLLSLIPNIIPMAVAFGIWAIFQGQVGMGLSVVTGMTLGIVVDDTVHFLSKYLRARREKGLDSHEAVKYAFQTVGMALTVTTIVLVLGFLVLGMSHYVMNSHMGILTAITLAAALIIDFLLLPPLLMLLEPKKKKQTN</sequence>
<dbReference type="AlphaFoldDB" id="A0A0F6TS36"/>
<dbReference type="Gene3D" id="1.20.1640.10">
    <property type="entry name" value="Multidrug efflux transporter AcrB transmembrane domain"/>
    <property type="match status" value="2"/>
</dbReference>
<evidence type="ECO:0000259" key="8">
    <source>
        <dbReference type="PROSITE" id="PS50156"/>
    </source>
</evidence>
<feature type="transmembrane region" description="Helical" evidence="7">
    <location>
        <begin position="342"/>
        <end position="365"/>
    </location>
</feature>
<dbReference type="SUPFAM" id="SSF82866">
    <property type="entry name" value="Multidrug efflux transporter AcrB transmembrane domain"/>
    <property type="match status" value="2"/>
</dbReference>
<feature type="transmembrane region" description="Helical" evidence="7">
    <location>
        <begin position="690"/>
        <end position="712"/>
    </location>
</feature>
<dbReference type="PROSITE" id="PS50156">
    <property type="entry name" value="SSD"/>
    <property type="match status" value="2"/>
</dbReference>
<feature type="transmembrane region" description="Helical" evidence="7">
    <location>
        <begin position="821"/>
        <end position="846"/>
    </location>
</feature>
<organism evidence="9 10">
    <name type="scientific">Kangiella geojedonensis</name>
    <dbReference type="NCBI Taxonomy" id="914150"/>
    <lineage>
        <taxon>Bacteria</taxon>
        <taxon>Pseudomonadati</taxon>
        <taxon>Pseudomonadota</taxon>
        <taxon>Gammaproteobacteria</taxon>
        <taxon>Kangiellales</taxon>
        <taxon>Kangiellaceae</taxon>
        <taxon>Kangiella</taxon>
    </lineage>
</organism>
<name>A0A0F6TS36_9GAMM</name>
<keyword evidence="3 7" id="KW-0812">Transmembrane</keyword>
<feature type="transmembrane region" description="Helical" evidence="7">
    <location>
        <begin position="386"/>
        <end position="405"/>
    </location>
</feature>
<feature type="region of interest" description="Disordered" evidence="6">
    <location>
        <begin position="1"/>
        <end position="23"/>
    </location>
</feature>
<evidence type="ECO:0000256" key="3">
    <source>
        <dbReference type="ARBA" id="ARBA00022692"/>
    </source>
</evidence>
<dbReference type="InterPro" id="IPR050545">
    <property type="entry name" value="Mycobact_MmpL"/>
</dbReference>
<dbReference type="GO" id="GO:0005886">
    <property type="term" value="C:plasma membrane"/>
    <property type="evidence" value="ECO:0007669"/>
    <property type="project" value="UniProtKB-SubCell"/>
</dbReference>
<dbReference type="PATRIC" id="fig|914150.5.peg.2224"/>
<dbReference type="Proteomes" id="UP000034071">
    <property type="component" value="Chromosome"/>
</dbReference>
<proteinExistence type="predicted"/>
<dbReference type="PANTHER" id="PTHR33406">
    <property type="entry name" value="MEMBRANE PROTEIN MJ1562-RELATED"/>
    <property type="match status" value="1"/>
</dbReference>
<feature type="transmembrane region" description="Helical" evidence="7">
    <location>
        <begin position="417"/>
        <end position="440"/>
    </location>
</feature>
<evidence type="ECO:0000256" key="5">
    <source>
        <dbReference type="ARBA" id="ARBA00023136"/>
    </source>
</evidence>
<feature type="domain" description="SSD" evidence="8">
    <location>
        <begin position="717"/>
        <end position="845"/>
    </location>
</feature>
<dbReference type="InterPro" id="IPR004869">
    <property type="entry name" value="MMPL_dom"/>
</dbReference>
<accession>A0A0F6TS36</accession>
<feature type="transmembrane region" description="Helical" evidence="7">
    <location>
        <begin position="719"/>
        <end position="739"/>
    </location>
</feature>
<feature type="transmembrane region" description="Helical" evidence="7">
    <location>
        <begin position="290"/>
        <end position="307"/>
    </location>
</feature>
<comment type="subcellular location">
    <subcellularLocation>
        <location evidence="1">Cell membrane</location>
        <topology evidence="1">Multi-pass membrane protein</topology>
    </subcellularLocation>
</comment>
<gene>
    <name evidence="9" type="ORF">TQ33_2195</name>
</gene>
<evidence type="ECO:0000313" key="10">
    <source>
        <dbReference type="Proteomes" id="UP000034071"/>
    </source>
</evidence>
<feature type="transmembrane region" description="Helical" evidence="7">
    <location>
        <begin position="786"/>
        <end position="809"/>
    </location>
</feature>
<evidence type="ECO:0000256" key="4">
    <source>
        <dbReference type="ARBA" id="ARBA00022989"/>
    </source>
</evidence>
<dbReference type="STRING" id="914150.TQ33_2195"/>
<dbReference type="PANTHER" id="PTHR33406:SF13">
    <property type="entry name" value="MEMBRANE PROTEIN YDFJ"/>
    <property type="match status" value="1"/>
</dbReference>
<evidence type="ECO:0000256" key="7">
    <source>
        <dbReference type="SAM" id="Phobius"/>
    </source>
</evidence>
<dbReference type="EMBL" id="CP010975">
    <property type="protein sequence ID" value="AKE53120.1"/>
    <property type="molecule type" value="Genomic_DNA"/>
</dbReference>
<dbReference type="OrthoDB" id="9803781at2"/>
<dbReference type="InterPro" id="IPR000731">
    <property type="entry name" value="SSD"/>
</dbReference>
<evidence type="ECO:0000256" key="1">
    <source>
        <dbReference type="ARBA" id="ARBA00004651"/>
    </source>
</evidence>
<feature type="domain" description="SSD" evidence="8">
    <location>
        <begin position="314"/>
        <end position="439"/>
    </location>
</feature>
<protein>
    <submittedName>
        <fullName evidence="9">RND transporter</fullName>
    </submittedName>
</protein>